<evidence type="ECO:0000313" key="2">
    <source>
        <dbReference type="EMBL" id="SNT12542.1"/>
    </source>
</evidence>
<keyword evidence="2" id="KW-0540">Nuclease</keyword>
<proteinExistence type="predicted"/>
<dbReference type="RefSeq" id="WP_089285224.1">
    <property type="nucleotide sequence ID" value="NZ_FZOJ01000042.1"/>
</dbReference>
<dbReference type="Gene3D" id="3.30.420.10">
    <property type="entry name" value="Ribonuclease H-like superfamily/Ribonuclease H"/>
    <property type="match status" value="1"/>
</dbReference>
<dbReference type="OrthoDB" id="159416at2"/>
<feature type="domain" description="Exonuclease" evidence="1">
    <location>
        <begin position="5"/>
        <end position="97"/>
    </location>
</feature>
<dbReference type="SUPFAM" id="SSF53098">
    <property type="entry name" value="Ribonuclease H-like"/>
    <property type="match status" value="1"/>
</dbReference>
<gene>
    <name evidence="2" type="ORF">SAMN05446037_104225</name>
</gene>
<dbReference type="InterPro" id="IPR051274">
    <property type="entry name" value="3-5_Exoribonuclease"/>
</dbReference>
<dbReference type="InterPro" id="IPR036397">
    <property type="entry name" value="RNaseH_sf"/>
</dbReference>
<organism evidence="2 3">
    <name type="scientific">Anaerovirgula multivorans</name>
    <dbReference type="NCBI Taxonomy" id="312168"/>
    <lineage>
        <taxon>Bacteria</taxon>
        <taxon>Bacillati</taxon>
        <taxon>Bacillota</taxon>
        <taxon>Clostridia</taxon>
        <taxon>Peptostreptococcales</taxon>
        <taxon>Natronincolaceae</taxon>
        <taxon>Anaerovirgula</taxon>
    </lineage>
</organism>
<accession>A0A239K4D3</accession>
<dbReference type="Proteomes" id="UP000198304">
    <property type="component" value="Unassembled WGS sequence"/>
</dbReference>
<dbReference type="InterPro" id="IPR012337">
    <property type="entry name" value="RNaseH-like_sf"/>
</dbReference>
<keyword evidence="2" id="KW-0269">Exonuclease</keyword>
<reference evidence="2 3" key="1">
    <citation type="submission" date="2017-06" db="EMBL/GenBank/DDBJ databases">
        <authorList>
            <person name="Kim H.J."/>
            <person name="Triplett B.A."/>
        </authorList>
    </citation>
    <scope>NUCLEOTIDE SEQUENCE [LARGE SCALE GENOMIC DNA]</scope>
    <source>
        <strain evidence="2 3">SCA</strain>
    </source>
</reference>
<protein>
    <submittedName>
        <fullName evidence="2">Exonuclease</fullName>
    </submittedName>
</protein>
<keyword evidence="2" id="KW-0378">Hydrolase</keyword>
<dbReference type="Pfam" id="PF00929">
    <property type="entry name" value="RNase_T"/>
    <property type="match status" value="1"/>
</dbReference>
<evidence type="ECO:0000259" key="1">
    <source>
        <dbReference type="Pfam" id="PF00929"/>
    </source>
</evidence>
<dbReference type="PANTHER" id="PTHR23044">
    <property type="entry name" value="3'-5' EXONUCLEASE ERI1-RELATED"/>
    <property type="match status" value="1"/>
</dbReference>
<sequence length="98" mass="11506">MKYIIFDLEFNSPFKINRKTNQLAKGNTIPECPQEIIEIGGVKTNARFEIEDTFKTYVRPKLYKKLHPKVKKKTHITIEDLEGGIPIEEAVRLFIEWD</sequence>
<dbReference type="EMBL" id="FZOJ01000042">
    <property type="protein sequence ID" value="SNT12542.1"/>
    <property type="molecule type" value="Genomic_DNA"/>
</dbReference>
<dbReference type="AlphaFoldDB" id="A0A239K4D3"/>
<keyword evidence="3" id="KW-1185">Reference proteome</keyword>
<dbReference type="GO" id="GO:0004527">
    <property type="term" value="F:exonuclease activity"/>
    <property type="evidence" value="ECO:0007669"/>
    <property type="project" value="UniProtKB-KW"/>
</dbReference>
<dbReference type="PANTHER" id="PTHR23044:SF61">
    <property type="entry name" value="3'-5' EXORIBONUCLEASE 1-RELATED"/>
    <property type="match status" value="1"/>
</dbReference>
<dbReference type="GO" id="GO:0003676">
    <property type="term" value="F:nucleic acid binding"/>
    <property type="evidence" value="ECO:0007669"/>
    <property type="project" value="InterPro"/>
</dbReference>
<evidence type="ECO:0000313" key="3">
    <source>
        <dbReference type="Proteomes" id="UP000198304"/>
    </source>
</evidence>
<dbReference type="InterPro" id="IPR013520">
    <property type="entry name" value="Ribonucl_H"/>
</dbReference>
<name>A0A239K4D3_9FIRM</name>